<dbReference type="EMBL" id="SRLO01001242">
    <property type="protein sequence ID" value="TNN39847.1"/>
    <property type="molecule type" value="Genomic_DNA"/>
</dbReference>
<comment type="caution">
    <text evidence="1">The sequence shown here is derived from an EMBL/GenBank/DDBJ whole genome shotgun (WGS) entry which is preliminary data.</text>
</comment>
<name>A0A4Z2FF46_9TELE</name>
<organism evidence="1 2">
    <name type="scientific">Liparis tanakae</name>
    <name type="common">Tanaka's snailfish</name>
    <dbReference type="NCBI Taxonomy" id="230148"/>
    <lineage>
        <taxon>Eukaryota</taxon>
        <taxon>Metazoa</taxon>
        <taxon>Chordata</taxon>
        <taxon>Craniata</taxon>
        <taxon>Vertebrata</taxon>
        <taxon>Euteleostomi</taxon>
        <taxon>Actinopterygii</taxon>
        <taxon>Neopterygii</taxon>
        <taxon>Teleostei</taxon>
        <taxon>Neoteleostei</taxon>
        <taxon>Acanthomorphata</taxon>
        <taxon>Eupercaria</taxon>
        <taxon>Perciformes</taxon>
        <taxon>Cottioidei</taxon>
        <taxon>Cottales</taxon>
        <taxon>Liparidae</taxon>
        <taxon>Liparis</taxon>
    </lineage>
</organism>
<evidence type="ECO:0000313" key="1">
    <source>
        <dbReference type="EMBL" id="TNN39847.1"/>
    </source>
</evidence>
<sequence>MHLASCRLESTATAAMTVHPGTDVLLTLIALFPSIRTDYVYARAVQKRVPNAYDKMAVALELEPPGAGPHEHSEPHAKV</sequence>
<evidence type="ECO:0000313" key="2">
    <source>
        <dbReference type="Proteomes" id="UP000314294"/>
    </source>
</evidence>
<proteinExistence type="predicted"/>
<keyword evidence="2" id="KW-1185">Reference proteome</keyword>
<dbReference type="AlphaFoldDB" id="A0A4Z2FF46"/>
<dbReference type="Proteomes" id="UP000314294">
    <property type="component" value="Unassembled WGS sequence"/>
</dbReference>
<accession>A0A4Z2FF46</accession>
<protein>
    <submittedName>
        <fullName evidence="1">Uncharacterized protein</fullName>
    </submittedName>
</protein>
<reference evidence="1 2" key="1">
    <citation type="submission" date="2019-03" db="EMBL/GenBank/DDBJ databases">
        <title>First draft genome of Liparis tanakae, snailfish: a comprehensive survey of snailfish specific genes.</title>
        <authorList>
            <person name="Kim W."/>
            <person name="Song I."/>
            <person name="Jeong J.-H."/>
            <person name="Kim D."/>
            <person name="Kim S."/>
            <person name="Ryu S."/>
            <person name="Song J.Y."/>
            <person name="Lee S.K."/>
        </authorList>
    </citation>
    <scope>NUCLEOTIDE SEQUENCE [LARGE SCALE GENOMIC DNA]</scope>
    <source>
        <tissue evidence="1">Muscle</tissue>
    </source>
</reference>
<gene>
    <name evidence="1" type="ORF">EYF80_049988</name>
</gene>